<reference evidence="1 2" key="1">
    <citation type="journal article" date="2009" name="Appl. Environ. Microbiol.">
        <title>Genomic characterization of the intron-containing T7-like phage phiL7 of Xanthomonas campestris.</title>
        <authorList>
            <person name="Lee C.N."/>
            <person name="Lin J.W."/>
            <person name="Weng S.F."/>
            <person name="Tseng Y.H."/>
        </authorList>
    </citation>
    <scope>NUCLEOTIDE SEQUENCE</scope>
</reference>
<dbReference type="RefSeq" id="YP_002922661.1">
    <property type="nucleotide sequence ID" value="NC_012742.1"/>
</dbReference>
<protein>
    <submittedName>
        <fullName evidence="1">p47</fullName>
    </submittedName>
</protein>
<proteinExistence type="predicted"/>
<dbReference type="KEGG" id="vg:7943871"/>
<dbReference type="Pfam" id="PF13481">
    <property type="entry name" value="AAA_25"/>
    <property type="match status" value="1"/>
</dbReference>
<evidence type="ECO:0000313" key="2">
    <source>
        <dbReference type="Proteomes" id="UP000001480"/>
    </source>
</evidence>
<dbReference type="EMBL" id="EU717894">
    <property type="protein sequence ID" value="ACE75787.1"/>
    <property type="molecule type" value="Genomic_DNA"/>
</dbReference>
<accession>C4ML47</accession>
<sequence length="433" mass="48605">MSLELTLLRLAKDRETFFRLKPHVPDEGLEETAALIIRALHGWYGAHKDADKLDLENFRLYVEEIRYKTLPGDKLALLLSWVDRMSDDVPAELASGMIERLLATEFAADALKLLSQWHEGAELDIVAELAALAGGITDRMQRNTRLPLVTGTPEELMEEDLDDSGLKFRLRCLSDNMRGLRGGDFGIVAAAPDAGKTTLLCSESSFWLSQLDELWPGQNRTGVWLNNEGPGGRIRKRFYQSLLNATIPEMAALVEQGRLEDRPLFTEAITKAMGMGMDRMLFYDIHDHTSADVENILKQANAGFVIFDMLDHVKFNGVTANGGDRTDEVLESMYKQGRNWCVRYDCIGFATSQLSVDGVNNRHPAQHMLKDSKVGKQGACDFIITMGKDNDPAFANVRWINTPKNKLSRPGKKRDPRAECIFDPDRARVYDPS</sequence>
<dbReference type="Proteomes" id="UP000001480">
    <property type="component" value="Segment"/>
</dbReference>
<organism evidence="1 2">
    <name type="scientific">Xanthomonas phage phiL7</name>
    <dbReference type="NCBI Taxonomy" id="538979"/>
    <lineage>
        <taxon>Viruses</taxon>
        <taxon>Duplodnaviria</taxon>
        <taxon>Heunggongvirae</taxon>
        <taxon>Uroviricota</taxon>
        <taxon>Caudoviricetes</taxon>
        <taxon>Eisenstarkvirus</taxon>
        <taxon>Eisenstarkvirus L7</taxon>
    </lineage>
</organism>
<evidence type="ECO:0000313" key="1">
    <source>
        <dbReference type="EMBL" id="ACE75787.1"/>
    </source>
</evidence>
<keyword evidence="2" id="KW-1185">Reference proteome</keyword>
<dbReference type="OrthoDB" id="8207at10239"/>
<name>C4ML47_9CAUD</name>
<dbReference type="InterPro" id="IPR027417">
    <property type="entry name" value="P-loop_NTPase"/>
</dbReference>
<dbReference type="GeneID" id="7943871"/>
<dbReference type="SUPFAM" id="SSF52540">
    <property type="entry name" value="P-loop containing nucleoside triphosphate hydrolases"/>
    <property type="match status" value="1"/>
</dbReference>
<dbReference type="Gene3D" id="3.40.50.300">
    <property type="entry name" value="P-loop containing nucleotide triphosphate hydrolases"/>
    <property type="match status" value="1"/>
</dbReference>